<dbReference type="SUPFAM" id="SSF52540">
    <property type="entry name" value="P-loop containing nucleoside triphosphate hydrolases"/>
    <property type="match status" value="1"/>
</dbReference>
<keyword evidence="2" id="KW-1185">Reference proteome</keyword>
<evidence type="ECO:0008006" key="3">
    <source>
        <dbReference type="Google" id="ProtNLM"/>
    </source>
</evidence>
<dbReference type="Proteomes" id="UP000054097">
    <property type="component" value="Unassembled WGS sequence"/>
</dbReference>
<dbReference type="PANTHER" id="PTHR46082">
    <property type="entry name" value="ATP/GTP-BINDING PROTEIN-RELATED"/>
    <property type="match status" value="1"/>
</dbReference>
<accession>A0A0C3BK50</accession>
<dbReference type="Gene3D" id="1.25.40.10">
    <property type="entry name" value="Tetratricopeptide repeat domain"/>
    <property type="match status" value="3"/>
</dbReference>
<dbReference type="InterPro" id="IPR053137">
    <property type="entry name" value="NLR-like"/>
</dbReference>
<dbReference type="PANTHER" id="PTHR46082:SF11">
    <property type="entry name" value="AAA+ ATPASE DOMAIN-CONTAINING PROTEIN-RELATED"/>
    <property type="match status" value="1"/>
</dbReference>
<dbReference type="Pfam" id="PF13374">
    <property type="entry name" value="TPR_10"/>
    <property type="match status" value="1"/>
</dbReference>
<dbReference type="Pfam" id="PF13424">
    <property type="entry name" value="TPR_12"/>
    <property type="match status" value="3"/>
</dbReference>
<dbReference type="InterPro" id="IPR011990">
    <property type="entry name" value="TPR-like_helical_dom_sf"/>
</dbReference>
<protein>
    <recommendedName>
        <fullName evidence="3">NB-ARC domain-containing protein</fullName>
    </recommendedName>
</protein>
<dbReference type="OrthoDB" id="6161812at2759"/>
<dbReference type="SUPFAM" id="SSF48452">
    <property type="entry name" value="TPR-like"/>
    <property type="match status" value="2"/>
</dbReference>
<evidence type="ECO:0000313" key="2">
    <source>
        <dbReference type="Proteomes" id="UP000054097"/>
    </source>
</evidence>
<reference evidence="2" key="2">
    <citation type="submission" date="2015-01" db="EMBL/GenBank/DDBJ databases">
        <title>Evolutionary Origins and Diversification of the Mycorrhizal Mutualists.</title>
        <authorList>
            <consortium name="DOE Joint Genome Institute"/>
            <consortium name="Mycorrhizal Genomics Consortium"/>
            <person name="Kohler A."/>
            <person name="Kuo A."/>
            <person name="Nagy L.G."/>
            <person name="Floudas D."/>
            <person name="Copeland A."/>
            <person name="Barry K.W."/>
            <person name="Cichocki N."/>
            <person name="Veneault-Fourrey C."/>
            <person name="LaButti K."/>
            <person name="Lindquist E.A."/>
            <person name="Lipzen A."/>
            <person name="Lundell T."/>
            <person name="Morin E."/>
            <person name="Murat C."/>
            <person name="Riley R."/>
            <person name="Ohm R."/>
            <person name="Sun H."/>
            <person name="Tunlid A."/>
            <person name="Henrissat B."/>
            <person name="Grigoriev I.V."/>
            <person name="Hibbett D.S."/>
            <person name="Martin F."/>
        </authorList>
    </citation>
    <scope>NUCLEOTIDE SEQUENCE [LARGE SCALE GENOMIC DNA]</scope>
    <source>
        <strain evidence="2">MAFF 305830</strain>
    </source>
</reference>
<sequence length="794" mass="89598">MSFFQNPHNSKWLIAFDNVDDVNIDLPKFFPQCDHGAILVTSRNQSLGLLASEPQFHLQLDVMSQDEAIEVITKSARRPRLSPGESKAVSDITERLGYLPIALSQAGCYMAETGCSAAEYLELLSESRIKLLDRPSRSRQKECAYAALDISYKRLPIHIQKFMHILSFYHFANFPMSTISQAAANAFRQDPFPFAARGPEFETQIQLLNEIFLTDGEWTNFQLQEWILVLQSYSMASFTTNSDTKLLRIHPLIRDWAFDRLSSERRVEFQGAALRLLAACMDEGRDLRLLPPHAAAFLSRSDPEYLSINDRAALGKILRGQDQNAAQAIWLPIYNTCHDLVSGPYIVAARSTGSLSIVPFWPLGWRLKRGSPDPNNTLRLEYGIDHLHVATAALETAEAYGEMNLEQAEALESEAIRIRTLSLGPRHLDTLKATVSLSGTWYYQEKYQKAFEKIEHCLKFMKEQLSAAHPYVLRIEKVFAGMQMKQHNNRESEVVQQRILETLIAERGETHPETLFAMLILGWTQGKSGHYSEAEALLERVVELRKTLSGEADGATLAAMATLAGTYHEHGRYADAEAVQLKILEQRIARSGDDDGDTRIARSRLAATYRSQGRYIEAEEQLLKAFESHKRECEEANSDPIFGMDELALTYCEHGRHSEAETIQSSILEKRETQLGGENKHTLTAMFNLGCTYYHQGRYFEAGQLLEKAMEGRKAKCGEEDPDTLAVMSKLAVAKCEQSHYSEAEALQLKVLQAKRRQLWDGHRDILLAMQSLALTQQKRNDASTNGLTLVADE</sequence>
<reference evidence="1 2" key="1">
    <citation type="submission" date="2014-04" db="EMBL/GenBank/DDBJ databases">
        <authorList>
            <consortium name="DOE Joint Genome Institute"/>
            <person name="Kuo A."/>
            <person name="Zuccaro A."/>
            <person name="Kohler A."/>
            <person name="Nagy L.G."/>
            <person name="Floudas D."/>
            <person name="Copeland A."/>
            <person name="Barry K.W."/>
            <person name="Cichocki N."/>
            <person name="Veneault-Fourrey C."/>
            <person name="LaButti K."/>
            <person name="Lindquist E.A."/>
            <person name="Lipzen A."/>
            <person name="Lundell T."/>
            <person name="Morin E."/>
            <person name="Murat C."/>
            <person name="Sun H."/>
            <person name="Tunlid A."/>
            <person name="Henrissat B."/>
            <person name="Grigoriev I.V."/>
            <person name="Hibbett D.S."/>
            <person name="Martin F."/>
            <person name="Nordberg H.P."/>
            <person name="Cantor M.N."/>
            <person name="Hua S.X."/>
        </authorList>
    </citation>
    <scope>NUCLEOTIDE SEQUENCE [LARGE SCALE GENOMIC DNA]</scope>
    <source>
        <strain evidence="1 2">MAFF 305830</strain>
    </source>
</reference>
<organism evidence="1 2">
    <name type="scientific">Serendipita vermifera MAFF 305830</name>
    <dbReference type="NCBI Taxonomy" id="933852"/>
    <lineage>
        <taxon>Eukaryota</taxon>
        <taxon>Fungi</taxon>
        <taxon>Dikarya</taxon>
        <taxon>Basidiomycota</taxon>
        <taxon>Agaricomycotina</taxon>
        <taxon>Agaricomycetes</taxon>
        <taxon>Sebacinales</taxon>
        <taxon>Serendipitaceae</taxon>
        <taxon>Serendipita</taxon>
    </lineage>
</organism>
<evidence type="ECO:0000313" key="1">
    <source>
        <dbReference type="EMBL" id="KIM32459.1"/>
    </source>
</evidence>
<name>A0A0C3BK50_SERVB</name>
<dbReference type="EMBL" id="KN824280">
    <property type="protein sequence ID" value="KIM32459.1"/>
    <property type="molecule type" value="Genomic_DNA"/>
</dbReference>
<dbReference type="HOGENOM" id="CLU_000288_125_8_1"/>
<dbReference type="STRING" id="933852.A0A0C3BK50"/>
<gene>
    <name evidence="1" type="ORF">M408DRAFT_219250</name>
</gene>
<dbReference type="InterPro" id="IPR027417">
    <property type="entry name" value="P-loop_NTPase"/>
</dbReference>
<proteinExistence type="predicted"/>
<dbReference type="AlphaFoldDB" id="A0A0C3BK50"/>